<comment type="caution">
    <text evidence="1">The sequence shown here is derived from an EMBL/GenBank/DDBJ whole genome shotgun (WGS) entry which is preliminary data.</text>
</comment>
<proteinExistence type="predicted"/>
<evidence type="ECO:0000313" key="1">
    <source>
        <dbReference type="EMBL" id="ELR73002.1"/>
    </source>
</evidence>
<dbReference type="Proteomes" id="UP000011135">
    <property type="component" value="Unassembled WGS sequence"/>
</dbReference>
<organism evidence="1 2">
    <name type="scientific">Fulvivirga imtechensis AK7</name>
    <dbReference type="NCBI Taxonomy" id="1237149"/>
    <lineage>
        <taxon>Bacteria</taxon>
        <taxon>Pseudomonadati</taxon>
        <taxon>Bacteroidota</taxon>
        <taxon>Cytophagia</taxon>
        <taxon>Cytophagales</taxon>
        <taxon>Fulvivirgaceae</taxon>
        <taxon>Fulvivirga</taxon>
    </lineage>
</organism>
<reference evidence="1 2" key="1">
    <citation type="submission" date="2012-12" db="EMBL/GenBank/DDBJ databases">
        <title>Genome assembly of Fulvivirga imtechensis AK7.</title>
        <authorList>
            <person name="Nupur N."/>
            <person name="Khatri I."/>
            <person name="Kumar R."/>
            <person name="Subramanian S."/>
            <person name="Pinnaka A."/>
        </authorList>
    </citation>
    <scope>NUCLEOTIDE SEQUENCE [LARGE SCALE GENOMIC DNA]</scope>
    <source>
        <strain evidence="1 2">AK7</strain>
    </source>
</reference>
<accession>L8K0J8</accession>
<dbReference type="STRING" id="1237149.C900_00504"/>
<evidence type="ECO:0000313" key="2">
    <source>
        <dbReference type="Proteomes" id="UP000011135"/>
    </source>
</evidence>
<keyword evidence="2" id="KW-1185">Reference proteome</keyword>
<gene>
    <name evidence="1" type="ORF">C900_00504</name>
</gene>
<dbReference type="EMBL" id="AMZN01000012">
    <property type="protein sequence ID" value="ELR73002.1"/>
    <property type="molecule type" value="Genomic_DNA"/>
</dbReference>
<name>L8K0J8_9BACT</name>
<sequence>MKMKIYDYTRIMKDSYFIQEGWRVVLVDLGQKTIQVSKCSLSIFFLLSHHQCVYVKDNSPLYKEVLARYYDMLGALVIPNKYKKGLLFKD</sequence>
<protein>
    <submittedName>
        <fullName evidence="1">Uncharacterized protein</fullName>
    </submittedName>
</protein>
<dbReference type="RefSeq" id="WP_009578417.1">
    <property type="nucleotide sequence ID" value="NZ_AMZN01000012.1"/>
</dbReference>
<dbReference type="AlphaFoldDB" id="L8K0J8"/>